<dbReference type="EMBL" id="KV006337">
    <property type="protein sequence ID" value="KZV32942.1"/>
    <property type="molecule type" value="Genomic_DNA"/>
</dbReference>
<evidence type="ECO:0000256" key="7">
    <source>
        <dbReference type="ARBA" id="ARBA00023316"/>
    </source>
</evidence>
<name>A0A2Z7BF27_9LAMI</name>
<dbReference type="InterPro" id="IPR012334">
    <property type="entry name" value="Pectin_lyas_fold"/>
</dbReference>
<evidence type="ECO:0000313" key="11">
    <source>
        <dbReference type="Proteomes" id="UP000250235"/>
    </source>
</evidence>
<dbReference type="SMART" id="SM00710">
    <property type="entry name" value="PbH1"/>
    <property type="match status" value="7"/>
</dbReference>
<dbReference type="Proteomes" id="UP000250235">
    <property type="component" value="Unassembled WGS sequence"/>
</dbReference>
<dbReference type="GO" id="GO:0005975">
    <property type="term" value="P:carbohydrate metabolic process"/>
    <property type="evidence" value="ECO:0007669"/>
    <property type="project" value="InterPro"/>
</dbReference>
<proteinExistence type="inferred from homology"/>
<keyword evidence="11" id="KW-1185">Reference proteome</keyword>
<reference evidence="10 11" key="1">
    <citation type="journal article" date="2015" name="Proc. Natl. Acad. Sci. U.S.A.">
        <title>The resurrection genome of Boea hygrometrica: A blueprint for survival of dehydration.</title>
        <authorList>
            <person name="Xiao L."/>
            <person name="Yang G."/>
            <person name="Zhang L."/>
            <person name="Yang X."/>
            <person name="Zhao S."/>
            <person name="Ji Z."/>
            <person name="Zhou Q."/>
            <person name="Hu M."/>
            <person name="Wang Y."/>
            <person name="Chen M."/>
            <person name="Xu Y."/>
            <person name="Jin H."/>
            <person name="Xiao X."/>
            <person name="Hu G."/>
            <person name="Bao F."/>
            <person name="Hu Y."/>
            <person name="Wan P."/>
            <person name="Li L."/>
            <person name="Deng X."/>
            <person name="Kuang T."/>
            <person name="Xiang C."/>
            <person name="Zhu J.K."/>
            <person name="Oliver M.J."/>
            <person name="He Y."/>
        </authorList>
    </citation>
    <scope>NUCLEOTIDE SEQUENCE [LARGE SCALE GENOMIC DNA]</scope>
    <source>
        <strain evidence="11">cv. XS01</strain>
    </source>
</reference>
<comment type="subcellular location">
    <subcellularLocation>
        <location evidence="1">Secreted</location>
        <location evidence="1">Cell wall</location>
    </subcellularLocation>
</comment>
<dbReference type="InterPro" id="IPR000743">
    <property type="entry name" value="Glyco_hydro_28"/>
</dbReference>
<gene>
    <name evidence="10" type="ORF">F511_01453</name>
</gene>
<dbReference type="SUPFAM" id="SSF51126">
    <property type="entry name" value="Pectin lyase-like"/>
    <property type="match status" value="1"/>
</dbReference>
<evidence type="ECO:0000256" key="4">
    <source>
        <dbReference type="ARBA" id="ARBA00022525"/>
    </source>
</evidence>
<dbReference type="Pfam" id="PF00295">
    <property type="entry name" value="Glyco_hydro_28"/>
    <property type="match status" value="1"/>
</dbReference>
<evidence type="ECO:0000256" key="8">
    <source>
        <dbReference type="RuleBase" id="RU361169"/>
    </source>
</evidence>
<dbReference type="Gene3D" id="2.160.20.10">
    <property type="entry name" value="Single-stranded right-handed beta-helix, Pectin lyase-like"/>
    <property type="match status" value="1"/>
</dbReference>
<keyword evidence="6 8" id="KW-0326">Glycosidase</keyword>
<organism evidence="10 11">
    <name type="scientific">Dorcoceras hygrometricum</name>
    <dbReference type="NCBI Taxonomy" id="472368"/>
    <lineage>
        <taxon>Eukaryota</taxon>
        <taxon>Viridiplantae</taxon>
        <taxon>Streptophyta</taxon>
        <taxon>Embryophyta</taxon>
        <taxon>Tracheophyta</taxon>
        <taxon>Spermatophyta</taxon>
        <taxon>Magnoliopsida</taxon>
        <taxon>eudicotyledons</taxon>
        <taxon>Gunneridae</taxon>
        <taxon>Pentapetalae</taxon>
        <taxon>asterids</taxon>
        <taxon>lamiids</taxon>
        <taxon>Lamiales</taxon>
        <taxon>Gesneriaceae</taxon>
        <taxon>Didymocarpoideae</taxon>
        <taxon>Trichosporeae</taxon>
        <taxon>Loxocarpinae</taxon>
        <taxon>Dorcoceras</taxon>
    </lineage>
</organism>
<feature type="signal peptide" evidence="9">
    <location>
        <begin position="1"/>
        <end position="21"/>
    </location>
</feature>
<feature type="chain" id="PRO_5016243708" evidence="9">
    <location>
        <begin position="22"/>
        <end position="414"/>
    </location>
</feature>
<accession>A0A2Z7BF27</accession>
<dbReference type="GO" id="GO:0004650">
    <property type="term" value="F:polygalacturonase activity"/>
    <property type="evidence" value="ECO:0007669"/>
    <property type="project" value="InterPro"/>
</dbReference>
<comment type="similarity">
    <text evidence="2 8">Belongs to the glycosyl hydrolase 28 family.</text>
</comment>
<keyword evidence="7" id="KW-0961">Cell wall biogenesis/degradation</keyword>
<evidence type="ECO:0000256" key="1">
    <source>
        <dbReference type="ARBA" id="ARBA00004191"/>
    </source>
</evidence>
<evidence type="ECO:0000256" key="2">
    <source>
        <dbReference type="ARBA" id="ARBA00008834"/>
    </source>
</evidence>
<keyword evidence="9" id="KW-0732">Signal</keyword>
<evidence type="ECO:0000256" key="5">
    <source>
        <dbReference type="ARBA" id="ARBA00022801"/>
    </source>
</evidence>
<dbReference type="GO" id="GO:0071555">
    <property type="term" value="P:cell wall organization"/>
    <property type="evidence" value="ECO:0007669"/>
    <property type="project" value="UniProtKB-KW"/>
</dbReference>
<dbReference type="InterPro" id="IPR006626">
    <property type="entry name" value="PbH1"/>
</dbReference>
<protein>
    <submittedName>
        <fullName evidence="10">Polygalacturonase</fullName>
    </submittedName>
</protein>
<dbReference type="OrthoDB" id="910249at2759"/>
<keyword evidence="4" id="KW-0964">Secreted</keyword>
<evidence type="ECO:0000256" key="3">
    <source>
        <dbReference type="ARBA" id="ARBA00022512"/>
    </source>
</evidence>
<sequence length="414" mass="43315">MKKILVPFVLITLYFTQLGESQSGGTGGRSSVFNVMDFGARGVSPNVDTQAFLAAWGAACKVSGGVVLVPSGNKFTILPVEFSGSSCQPNVVFQVDGSLSAPPKSAWNGGVNDRWLCFNGSAKGLAIRGVGSLDGNGRSWWPNGSPSANTGFINDGQGDRPHMILVAYGTNVTISGITLTNSPKMHIFVYGSQQVEMSNVKVTSPGNSPNTDGIHVSNTQHVRIHHSNISCGDDCVSIQTGCSDIRVYNVHCNPGHGFSIGGLGDQGTEDAVSDVLVTDSTVSGAESLTGVRIKTWPGGSGYVRNVTFSNIQVSEVGKAIVIDQHYSDDGRKIANSAAAVAISGVTYENITGTYRTASIVFDCSEYQGCRDITIRGVITLKPIDSGAAVKPNCSHASGKVFAMNPTPPLDGCLT</sequence>
<dbReference type="PANTHER" id="PTHR31375">
    <property type="match status" value="1"/>
</dbReference>
<evidence type="ECO:0000313" key="10">
    <source>
        <dbReference type="EMBL" id="KZV32942.1"/>
    </source>
</evidence>
<keyword evidence="3" id="KW-0134">Cell wall</keyword>
<dbReference type="InterPro" id="IPR011050">
    <property type="entry name" value="Pectin_lyase_fold/virulence"/>
</dbReference>
<evidence type="ECO:0000256" key="9">
    <source>
        <dbReference type="SAM" id="SignalP"/>
    </source>
</evidence>
<keyword evidence="5 8" id="KW-0378">Hydrolase</keyword>
<dbReference type="AlphaFoldDB" id="A0A2Z7BF27"/>
<evidence type="ECO:0000256" key="6">
    <source>
        <dbReference type="ARBA" id="ARBA00023295"/>
    </source>
</evidence>